<keyword evidence="1" id="KW-0808">Transferase</keyword>
<dbReference type="AlphaFoldDB" id="A0A834LGL3"/>
<dbReference type="Gene3D" id="3.40.630.30">
    <property type="match status" value="1"/>
</dbReference>
<evidence type="ECO:0000256" key="2">
    <source>
        <dbReference type="ARBA" id="ARBA00023315"/>
    </source>
</evidence>
<dbReference type="GO" id="GO:0005737">
    <property type="term" value="C:cytoplasm"/>
    <property type="evidence" value="ECO:0007669"/>
    <property type="project" value="TreeGrafter"/>
</dbReference>
<keyword evidence="2" id="KW-0012">Acyltransferase</keyword>
<dbReference type="GO" id="GO:0004347">
    <property type="term" value="F:glucose-6-phosphate isomerase activity"/>
    <property type="evidence" value="ECO:0007669"/>
    <property type="project" value="InterPro"/>
</dbReference>
<dbReference type="Proteomes" id="UP000626092">
    <property type="component" value="Unassembled WGS sequence"/>
</dbReference>
<dbReference type="GO" id="GO:0006094">
    <property type="term" value="P:gluconeogenesis"/>
    <property type="evidence" value="ECO:0007669"/>
    <property type="project" value="InterPro"/>
</dbReference>
<proteinExistence type="predicted"/>
<dbReference type="PANTHER" id="PTHR43626">
    <property type="entry name" value="ACYL-COA N-ACYLTRANSFERASE"/>
    <property type="match status" value="1"/>
</dbReference>
<protein>
    <recommendedName>
        <fullName evidence="5">Protein kinase domain-containing protein</fullName>
    </recommendedName>
</protein>
<sequence length="381" mass="42108">MEEEEEPLPEEFVLIEKTHPDGSIEQIIFSSGGDIDVHDLEALCDEEKDQKKLIGMARATSDHAFNATIWDVLVDPDYQYCLLICGDRSATSVKKIEASVVELYRNQGFEPDPEGIKGMFCYPKQMVAVVDRSSMKLLQRMVTLRLLFLTTSLNLTLDDALHSDAYMTLSWGQRLRIALGIARAVDNLKVANILLDEELMPCLFDCGLAVLRPLTSNSVKLKESLSFIMHEVWTGETSAADNNESDPFNRPKAVAKHMVAVSTNLTVSMESNGNGVSIDGVALPYKSGEITRNNWSAELLPINSPVEVVSNHDELMSNFFAQPDALAGKAPQQLQNENVPHRLTPHKTCPGNRPSIGLLPSLSAHNIGQEKFGGLRQHPDL</sequence>
<dbReference type="Pfam" id="PF00342">
    <property type="entry name" value="PGI"/>
    <property type="match status" value="1"/>
</dbReference>
<dbReference type="GO" id="GO:0006096">
    <property type="term" value="P:glycolytic process"/>
    <property type="evidence" value="ECO:0007669"/>
    <property type="project" value="InterPro"/>
</dbReference>
<reference evidence="3" key="1">
    <citation type="submission" date="2019-11" db="EMBL/GenBank/DDBJ databases">
        <authorList>
            <person name="Liu Y."/>
            <person name="Hou J."/>
            <person name="Li T.-Q."/>
            <person name="Guan C.-H."/>
            <person name="Wu X."/>
            <person name="Wu H.-Z."/>
            <person name="Ling F."/>
            <person name="Zhang R."/>
            <person name="Shi X.-G."/>
            <person name="Ren J.-P."/>
            <person name="Chen E.-F."/>
            <person name="Sun J.-M."/>
        </authorList>
    </citation>
    <scope>NUCLEOTIDE SEQUENCE</scope>
    <source>
        <strain evidence="3">Adult_tree_wgs_1</strain>
        <tissue evidence="3">Leaves</tissue>
    </source>
</reference>
<dbReference type="SUPFAM" id="SSF56112">
    <property type="entry name" value="Protein kinase-like (PK-like)"/>
    <property type="match status" value="1"/>
</dbReference>
<accession>A0A834LGL3</accession>
<dbReference type="Gene3D" id="1.10.510.10">
    <property type="entry name" value="Transferase(Phosphotransferase) domain 1"/>
    <property type="match status" value="1"/>
</dbReference>
<dbReference type="InterPro" id="IPR001672">
    <property type="entry name" value="G6P_Isomerase"/>
</dbReference>
<evidence type="ECO:0008006" key="5">
    <source>
        <dbReference type="Google" id="ProtNLM"/>
    </source>
</evidence>
<dbReference type="GO" id="GO:0097367">
    <property type="term" value="F:carbohydrate derivative binding"/>
    <property type="evidence" value="ECO:0007669"/>
    <property type="project" value="InterPro"/>
</dbReference>
<dbReference type="OrthoDB" id="10039976at2759"/>
<dbReference type="InterPro" id="IPR011009">
    <property type="entry name" value="Kinase-like_dom_sf"/>
</dbReference>
<evidence type="ECO:0000313" key="4">
    <source>
        <dbReference type="Proteomes" id="UP000626092"/>
    </source>
</evidence>
<dbReference type="EMBL" id="WJXA01000009">
    <property type="protein sequence ID" value="KAF7132991.1"/>
    <property type="molecule type" value="Genomic_DNA"/>
</dbReference>
<dbReference type="InterPro" id="IPR046348">
    <property type="entry name" value="SIS_dom_sf"/>
</dbReference>
<name>A0A834LGL3_RHOSS</name>
<dbReference type="SUPFAM" id="SSF53697">
    <property type="entry name" value="SIS domain"/>
    <property type="match status" value="1"/>
</dbReference>
<dbReference type="GO" id="GO:0008080">
    <property type="term" value="F:N-acetyltransferase activity"/>
    <property type="evidence" value="ECO:0007669"/>
    <property type="project" value="InterPro"/>
</dbReference>
<organism evidence="3 4">
    <name type="scientific">Rhododendron simsii</name>
    <name type="common">Sims's rhododendron</name>
    <dbReference type="NCBI Taxonomy" id="118357"/>
    <lineage>
        <taxon>Eukaryota</taxon>
        <taxon>Viridiplantae</taxon>
        <taxon>Streptophyta</taxon>
        <taxon>Embryophyta</taxon>
        <taxon>Tracheophyta</taxon>
        <taxon>Spermatophyta</taxon>
        <taxon>Magnoliopsida</taxon>
        <taxon>eudicotyledons</taxon>
        <taxon>Gunneridae</taxon>
        <taxon>Pentapetalae</taxon>
        <taxon>asterids</taxon>
        <taxon>Ericales</taxon>
        <taxon>Ericaceae</taxon>
        <taxon>Ericoideae</taxon>
        <taxon>Rhodoreae</taxon>
        <taxon>Rhododendron</taxon>
    </lineage>
</organism>
<comment type="caution">
    <text evidence="3">The sequence shown here is derived from an EMBL/GenBank/DDBJ whole genome shotgun (WGS) entry which is preliminary data.</text>
</comment>
<gene>
    <name evidence="3" type="ORF">RHSIM_Rhsim09G0022100</name>
</gene>
<evidence type="ECO:0000256" key="1">
    <source>
        <dbReference type="ARBA" id="ARBA00022679"/>
    </source>
</evidence>
<evidence type="ECO:0000313" key="3">
    <source>
        <dbReference type="EMBL" id="KAF7132991.1"/>
    </source>
</evidence>
<keyword evidence="4" id="KW-1185">Reference proteome</keyword>
<dbReference type="PANTHER" id="PTHR43626:SF4">
    <property type="entry name" value="GCN5-RELATED N-ACETYLTRANSFERASE 2, CHLOROPLASTIC"/>
    <property type="match status" value="1"/>
</dbReference>
<dbReference type="InterPro" id="IPR045039">
    <property type="entry name" value="NSI-like"/>
</dbReference>
<dbReference type="Gene3D" id="3.40.50.10490">
    <property type="entry name" value="Glucose-6-phosphate isomerase like protein, domain 1"/>
    <property type="match status" value="1"/>
</dbReference>